<dbReference type="InterPro" id="IPR033719">
    <property type="entry name" value="NAGS_kin"/>
</dbReference>
<dbReference type="CDD" id="cd04301">
    <property type="entry name" value="NAT_SF"/>
    <property type="match status" value="1"/>
</dbReference>
<evidence type="ECO:0000256" key="1">
    <source>
        <dbReference type="ARBA" id="ARBA00004925"/>
    </source>
</evidence>
<organism evidence="10 11">
    <name type="scientific">Parachitinimonas caeni</name>
    <dbReference type="NCBI Taxonomy" id="3031301"/>
    <lineage>
        <taxon>Bacteria</taxon>
        <taxon>Pseudomonadati</taxon>
        <taxon>Pseudomonadota</taxon>
        <taxon>Betaproteobacteria</taxon>
        <taxon>Neisseriales</taxon>
        <taxon>Chitinibacteraceae</taxon>
        <taxon>Parachitinimonas</taxon>
    </lineage>
</organism>
<keyword evidence="11" id="KW-1185">Reference proteome</keyword>
<dbReference type="Proteomes" id="UP001172778">
    <property type="component" value="Unassembled WGS sequence"/>
</dbReference>
<keyword evidence="4 8" id="KW-0028">Amino-acid biosynthesis</keyword>
<dbReference type="InterPro" id="IPR036393">
    <property type="entry name" value="AceGlu_kinase-like_sf"/>
</dbReference>
<dbReference type="PANTHER" id="PTHR30602">
    <property type="entry name" value="AMINO-ACID ACETYLTRANSFERASE"/>
    <property type="match status" value="1"/>
</dbReference>
<sequence length="441" mass="48549">MSIPAIGSPEFVHWFREAAPYIHAFRGRIFVVAFGGEVVREGKFVTLTHDLNTLVSLGVKLVIVHGARVQINARVKEKGLEPRFERNVRVTDGDALDCVLQAIGQVRFEIESLLSMGLANSPMANADIRVAGGNFVTGQPMGVRDGVDMQYTGEVRKIDTAAILDRLDFGETILLSSLGYSPTGEVFNLTLEDVATSVAIALGADKLVFLMGEQGVFDHEGVLQNELTAVEAEVALKSGREVSEDVACYLPCAIRAVRLGVKRAHLISREIDGALLTELFTHDGIGTMISREPLETMREATIDDIGGLLQLIEPLEEAGILVKRGRELIEREISQYVVLEHDGKLIGCAALRPFPDSGMAELACLAVRPDYRDGGRGEALLKWGEQAARNRGVKRLFVLTTRTAHWFVERGFAPGNVEDLPVEKKQLYNYQRRSKVFVKRL</sequence>
<accession>A0ABT7DRB8</accession>
<dbReference type="EMBL" id="JARRAF010000001">
    <property type="protein sequence ID" value="MDK2122504.1"/>
    <property type="molecule type" value="Genomic_DNA"/>
</dbReference>
<dbReference type="Pfam" id="PF00583">
    <property type="entry name" value="Acetyltransf_1"/>
    <property type="match status" value="1"/>
</dbReference>
<keyword evidence="3 8" id="KW-0055">Arginine biosynthesis</keyword>
<dbReference type="InterPro" id="IPR000182">
    <property type="entry name" value="GNAT_dom"/>
</dbReference>
<protein>
    <recommendedName>
        <fullName evidence="8">Amino-acid acetyltransferase</fullName>
        <ecNumber evidence="8">2.3.1.1</ecNumber>
    </recommendedName>
    <alternativeName>
        <fullName evidence="8">N-acetylglutamate synthase</fullName>
        <shortName evidence="8">AGS</shortName>
        <shortName evidence="8">NAGS</shortName>
    </alternativeName>
</protein>
<dbReference type="InterPro" id="IPR016181">
    <property type="entry name" value="Acyl_CoA_acyltransferase"/>
</dbReference>
<evidence type="ECO:0000256" key="6">
    <source>
        <dbReference type="ARBA" id="ARBA00023315"/>
    </source>
</evidence>
<evidence type="ECO:0000313" key="11">
    <source>
        <dbReference type="Proteomes" id="UP001172778"/>
    </source>
</evidence>
<comment type="pathway">
    <text evidence="1 8">Amino-acid biosynthesis; L-arginine biosynthesis; N(2)-acetyl-L-ornithine from L-glutamate: step 1/4.</text>
</comment>
<dbReference type="Pfam" id="PF00696">
    <property type="entry name" value="AA_kinase"/>
    <property type="match status" value="1"/>
</dbReference>
<evidence type="ECO:0000256" key="3">
    <source>
        <dbReference type="ARBA" id="ARBA00022571"/>
    </source>
</evidence>
<evidence type="ECO:0000256" key="5">
    <source>
        <dbReference type="ARBA" id="ARBA00022679"/>
    </source>
</evidence>
<comment type="similarity">
    <text evidence="2 8">Belongs to the acetyltransferase family. ArgA subfamily.</text>
</comment>
<dbReference type="NCBIfam" id="NF003641">
    <property type="entry name" value="PRK05279.1"/>
    <property type="match status" value="1"/>
</dbReference>
<dbReference type="InterPro" id="IPR001048">
    <property type="entry name" value="Asp/Glu/Uridylate_kinase"/>
</dbReference>
<dbReference type="PANTHER" id="PTHR30602:SF12">
    <property type="entry name" value="AMINO-ACID ACETYLTRANSFERASE NAGS1, CHLOROPLASTIC-RELATED"/>
    <property type="match status" value="1"/>
</dbReference>
<comment type="catalytic activity">
    <reaction evidence="7 8">
        <text>L-glutamate + acetyl-CoA = N-acetyl-L-glutamate + CoA + H(+)</text>
        <dbReference type="Rhea" id="RHEA:24292"/>
        <dbReference type="ChEBI" id="CHEBI:15378"/>
        <dbReference type="ChEBI" id="CHEBI:29985"/>
        <dbReference type="ChEBI" id="CHEBI:44337"/>
        <dbReference type="ChEBI" id="CHEBI:57287"/>
        <dbReference type="ChEBI" id="CHEBI:57288"/>
        <dbReference type="EC" id="2.3.1.1"/>
    </reaction>
</comment>
<name>A0ABT7DRB8_9NEIS</name>
<dbReference type="SUPFAM" id="SSF55729">
    <property type="entry name" value="Acyl-CoA N-acyltransferases (Nat)"/>
    <property type="match status" value="1"/>
</dbReference>
<evidence type="ECO:0000313" key="10">
    <source>
        <dbReference type="EMBL" id="MDK2122504.1"/>
    </source>
</evidence>
<evidence type="ECO:0000256" key="8">
    <source>
        <dbReference type="HAMAP-Rule" id="MF_01105"/>
    </source>
</evidence>
<dbReference type="HAMAP" id="MF_01105">
    <property type="entry name" value="N_acetyl_glu_synth"/>
    <property type="match status" value="1"/>
</dbReference>
<dbReference type="RefSeq" id="WP_284098792.1">
    <property type="nucleotide sequence ID" value="NZ_JARRAF010000001.1"/>
</dbReference>
<dbReference type="InterPro" id="IPR010167">
    <property type="entry name" value="NH2A_AcTrfase"/>
</dbReference>
<dbReference type="NCBIfam" id="TIGR01890">
    <property type="entry name" value="N-Ac-Glu-synth"/>
    <property type="match status" value="1"/>
</dbReference>
<keyword evidence="8" id="KW-0963">Cytoplasm</keyword>
<dbReference type="EC" id="2.3.1.1" evidence="8"/>
<dbReference type="Gene3D" id="3.40.1160.10">
    <property type="entry name" value="Acetylglutamate kinase-like"/>
    <property type="match status" value="1"/>
</dbReference>
<feature type="domain" description="N-acetyltransferase" evidence="9">
    <location>
        <begin position="295"/>
        <end position="434"/>
    </location>
</feature>
<evidence type="ECO:0000256" key="7">
    <source>
        <dbReference type="ARBA" id="ARBA00048372"/>
    </source>
</evidence>
<evidence type="ECO:0000256" key="4">
    <source>
        <dbReference type="ARBA" id="ARBA00022605"/>
    </source>
</evidence>
<dbReference type="PROSITE" id="PS51186">
    <property type="entry name" value="GNAT"/>
    <property type="match status" value="1"/>
</dbReference>
<comment type="subcellular location">
    <subcellularLocation>
        <location evidence="8">Cytoplasm</location>
    </subcellularLocation>
</comment>
<proteinExistence type="inferred from homology"/>
<gene>
    <name evidence="8 10" type="primary">argA</name>
    <name evidence="10" type="ORF">PZA18_00410</name>
</gene>
<dbReference type="Gene3D" id="3.40.630.30">
    <property type="match status" value="1"/>
</dbReference>
<dbReference type="SUPFAM" id="SSF53633">
    <property type="entry name" value="Carbamate kinase-like"/>
    <property type="match status" value="1"/>
</dbReference>
<comment type="miscellaneous">
    <text evidence="8">In bacteria which possess the bifunctional enzyme ornithine acetyltransferase/N-acetylglutamate synthase (ArgJ), ArgA fulfills an anaplerotic role.</text>
</comment>
<reference evidence="10" key="1">
    <citation type="submission" date="2023-03" db="EMBL/GenBank/DDBJ databases">
        <title>Chitinimonas shenzhenensis gen. nov., sp. nov., a novel member of family Burkholderiaceae isolated from activated sludge collected in Shen Zhen, China.</title>
        <authorList>
            <person name="Wang X."/>
        </authorList>
    </citation>
    <scope>NUCLEOTIDE SEQUENCE</scope>
    <source>
        <strain evidence="10">DQS-5</strain>
    </source>
</reference>
<keyword evidence="6 8" id="KW-0012">Acyltransferase</keyword>
<keyword evidence="5 8" id="KW-0808">Transferase</keyword>
<evidence type="ECO:0000259" key="9">
    <source>
        <dbReference type="PROSITE" id="PS51186"/>
    </source>
</evidence>
<comment type="caution">
    <text evidence="10">The sequence shown here is derived from an EMBL/GenBank/DDBJ whole genome shotgun (WGS) entry which is preliminary data.</text>
</comment>
<dbReference type="PIRSF" id="PIRSF000423">
    <property type="entry name" value="ArgA"/>
    <property type="match status" value="1"/>
</dbReference>
<evidence type="ECO:0000256" key="2">
    <source>
        <dbReference type="ARBA" id="ARBA00009145"/>
    </source>
</evidence>
<dbReference type="GO" id="GO:0016746">
    <property type="term" value="F:acyltransferase activity"/>
    <property type="evidence" value="ECO:0007669"/>
    <property type="project" value="UniProtKB-KW"/>
</dbReference>
<dbReference type="CDD" id="cd04237">
    <property type="entry name" value="AAK_NAGS-ABP"/>
    <property type="match status" value="1"/>
</dbReference>